<dbReference type="FunFam" id="3.90.550.10:FF:000003">
    <property type="entry name" value="2-C-methyl-D-erythritol 4-phosphate cytidylyltransferase"/>
    <property type="match status" value="1"/>
</dbReference>
<dbReference type="InterPro" id="IPR018294">
    <property type="entry name" value="ISPD_synthase_CS"/>
</dbReference>
<dbReference type="PANTHER" id="PTHR32125:SF4">
    <property type="entry name" value="2-C-METHYL-D-ERYTHRITOL 4-PHOSPHATE CYTIDYLYLTRANSFERASE, CHLOROPLASTIC"/>
    <property type="match status" value="1"/>
</dbReference>
<feature type="site" description="Transition state stabilizer" evidence="7">
    <location>
        <position position="16"/>
    </location>
</feature>
<dbReference type="PANTHER" id="PTHR32125">
    <property type="entry name" value="2-C-METHYL-D-ERYTHRITOL 4-PHOSPHATE CYTIDYLYLTRANSFERASE, CHLOROPLASTIC"/>
    <property type="match status" value="1"/>
</dbReference>
<dbReference type="InterPro" id="IPR050088">
    <property type="entry name" value="IspD/TarI_cytidylyltransf_bact"/>
</dbReference>
<comment type="pathway">
    <text evidence="2 7">Isoprenoid biosynthesis; isopentenyl diphosphate biosynthesis via DXP pathway; isopentenyl diphosphate from 1-deoxy-D-xylulose 5-phosphate: step 2/6.</text>
</comment>
<dbReference type="RefSeq" id="WP_093052733.1">
    <property type="nucleotide sequence ID" value="NZ_FOGT01000009.1"/>
</dbReference>
<dbReference type="Pfam" id="PF01128">
    <property type="entry name" value="IspD"/>
    <property type="match status" value="1"/>
</dbReference>
<dbReference type="AlphaFoldDB" id="A0A1H9V6R1"/>
<dbReference type="CDD" id="cd02516">
    <property type="entry name" value="CDP-ME_synthetase"/>
    <property type="match status" value="1"/>
</dbReference>
<sequence length="232" mass="26272">MRNYHVVIPAAGQGKRMNAGKNKQFLKIDNDPLLIHTLRVFEEDLLCTGIILAVNKKEIEQIHELIKEYNITKVSQIVEGGKERQQSVFEGLKAIKGNPVVLIHDGARPFIRHEVIHHLVEAACDKGAAVTGVPVKDTIKLVEQKQITQTIDRSSLWSVQTPQAFHLEEIRYAHEMAERDGFLGTDDASLMEYLNRPVEIVQGDYENLKITTSEDLLFAEAIIKKRKEDAQK</sequence>
<evidence type="ECO:0000256" key="7">
    <source>
        <dbReference type="HAMAP-Rule" id="MF_00108"/>
    </source>
</evidence>
<feature type="site" description="Positions MEP for the nucleophilic attack" evidence="7">
    <location>
        <position position="153"/>
    </location>
</feature>
<comment type="similarity">
    <text evidence="3 7">Belongs to the IspD/TarI cytidylyltransferase family. IspD subfamily.</text>
</comment>
<gene>
    <name evidence="7" type="primary">ispD</name>
    <name evidence="8" type="ORF">SAMN05518684_109194</name>
</gene>
<dbReference type="GO" id="GO:0019288">
    <property type="term" value="P:isopentenyl diphosphate biosynthetic process, methylerythritol 4-phosphate pathway"/>
    <property type="evidence" value="ECO:0007669"/>
    <property type="project" value="UniProtKB-UniRule"/>
</dbReference>
<name>A0A1H9V6R1_9BACI</name>
<evidence type="ECO:0000256" key="4">
    <source>
        <dbReference type="ARBA" id="ARBA00022679"/>
    </source>
</evidence>
<dbReference type="InterPro" id="IPR001228">
    <property type="entry name" value="IspD"/>
</dbReference>
<dbReference type="SUPFAM" id="SSF53448">
    <property type="entry name" value="Nucleotide-diphospho-sugar transferases"/>
    <property type="match status" value="1"/>
</dbReference>
<dbReference type="PROSITE" id="PS01295">
    <property type="entry name" value="ISPD"/>
    <property type="match status" value="1"/>
</dbReference>
<dbReference type="STRING" id="1601833.SAMN05518684_109194"/>
<keyword evidence="5 7" id="KW-0548">Nucleotidyltransferase</keyword>
<evidence type="ECO:0000256" key="3">
    <source>
        <dbReference type="ARBA" id="ARBA00009789"/>
    </source>
</evidence>
<dbReference type="Proteomes" id="UP000198571">
    <property type="component" value="Unassembled WGS sequence"/>
</dbReference>
<dbReference type="GO" id="GO:0050518">
    <property type="term" value="F:2-C-methyl-D-erythritol 4-phosphate cytidylyltransferase activity"/>
    <property type="evidence" value="ECO:0007669"/>
    <property type="project" value="UniProtKB-UniRule"/>
</dbReference>
<comment type="function">
    <text evidence="7">Catalyzes the formation of 4-diphosphocytidyl-2-C-methyl-D-erythritol from CTP and 2-C-methyl-D-erythritol 4-phosphate (MEP).</text>
</comment>
<reference evidence="9" key="1">
    <citation type="submission" date="2016-10" db="EMBL/GenBank/DDBJ databases">
        <authorList>
            <person name="Varghese N."/>
            <person name="Submissions S."/>
        </authorList>
    </citation>
    <scope>NUCLEOTIDE SEQUENCE [LARGE SCALE GENOMIC DNA]</scope>
    <source>
        <strain evidence="9">S9</strain>
    </source>
</reference>
<keyword evidence="4 7" id="KW-0808">Transferase</keyword>
<keyword evidence="6 7" id="KW-0414">Isoprene biosynthesis</keyword>
<dbReference type="OrthoDB" id="9806837at2"/>
<evidence type="ECO:0000313" key="8">
    <source>
        <dbReference type="EMBL" id="SES17268.1"/>
    </source>
</evidence>
<dbReference type="InterPro" id="IPR029044">
    <property type="entry name" value="Nucleotide-diphossugar_trans"/>
</dbReference>
<dbReference type="UniPathway" id="UPA00056">
    <property type="reaction ID" value="UER00093"/>
</dbReference>
<evidence type="ECO:0000313" key="9">
    <source>
        <dbReference type="Proteomes" id="UP000198571"/>
    </source>
</evidence>
<comment type="catalytic activity">
    <reaction evidence="1 7">
        <text>2-C-methyl-D-erythritol 4-phosphate + CTP + H(+) = 4-CDP-2-C-methyl-D-erythritol + diphosphate</text>
        <dbReference type="Rhea" id="RHEA:13429"/>
        <dbReference type="ChEBI" id="CHEBI:15378"/>
        <dbReference type="ChEBI" id="CHEBI:33019"/>
        <dbReference type="ChEBI" id="CHEBI:37563"/>
        <dbReference type="ChEBI" id="CHEBI:57823"/>
        <dbReference type="ChEBI" id="CHEBI:58262"/>
        <dbReference type="EC" id="2.7.7.60"/>
    </reaction>
</comment>
<dbReference type="NCBIfam" id="TIGR00453">
    <property type="entry name" value="ispD"/>
    <property type="match status" value="1"/>
</dbReference>
<evidence type="ECO:0000256" key="5">
    <source>
        <dbReference type="ARBA" id="ARBA00022695"/>
    </source>
</evidence>
<protein>
    <recommendedName>
        <fullName evidence="7">2-C-methyl-D-erythritol 4-phosphate cytidylyltransferase</fullName>
        <ecNumber evidence="7">2.7.7.60</ecNumber>
    </recommendedName>
    <alternativeName>
        <fullName evidence="7">4-diphosphocytidyl-2C-methyl-D-erythritol synthase</fullName>
    </alternativeName>
    <alternativeName>
        <fullName evidence="7">MEP cytidylyltransferase</fullName>
        <shortName evidence="7">MCT</shortName>
    </alternativeName>
</protein>
<keyword evidence="9" id="KW-1185">Reference proteome</keyword>
<organism evidence="8 9">
    <name type="scientific">Salipaludibacillus aurantiacus</name>
    <dbReference type="NCBI Taxonomy" id="1601833"/>
    <lineage>
        <taxon>Bacteria</taxon>
        <taxon>Bacillati</taxon>
        <taxon>Bacillota</taxon>
        <taxon>Bacilli</taxon>
        <taxon>Bacillales</taxon>
        <taxon>Bacillaceae</taxon>
    </lineage>
</organism>
<evidence type="ECO:0000256" key="6">
    <source>
        <dbReference type="ARBA" id="ARBA00023229"/>
    </source>
</evidence>
<proteinExistence type="inferred from homology"/>
<dbReference type="EMBL" id="FOGT01000009">
    <property type="protein sequence ID" value="SES17268.1"/>
    <property type="molecule type" value="Genomic_DNA"/>
</dbReference>
<accession>A0A1H9V6R1</accession>
<evidence type="ECO:0000256" key="2">
    <source>
        <dbReference type="ARBA" id="ARBA00004787"/>
    </source>
</evidence>
<dbReference type="InterPro" id="IPR034683">
    <property type="entry name" value="IspD/TarI"/>
</dbReference>
<feature type="site" description="Transition state stabilizer" evidence="7">
    <location>
        <position position="23"/>
    </location>
</feature>
<evidence type="ECO:0000256" key="1">
    <source>
        <dbReference type="ARBA" id="ARBA00001282"/>
    </source>
</evidence>
<dbReference type="HAMAP" id="MF_00108">
    <property type="entry name" value="IspD"/>
    <property type="match status" value="1"/>
</dbReference>
<feature type="site" description="Positions MEP for the nucleophilic attack" evidence="7">
    <location>
        <position position="209"/>
    </location>
</feature>
<dbReference type="Gene3D" id="3.90.550.10">
    <property type="entry name" value="Spore Coat Polysaccharide Biosynthesis Protein SpsA, Chain A"/>
    <property type="match status" value="1"/>
</dbReference>
<dbReference type="EC" id="2.7.7.60" evidence="7"/>